<feature type="transmembrane region" description="Helical" evidence="2">
    <location>
        <begin position="168"/>
        <end position="190"/>
    </location>
</feature>
<organism evidence="3">
    <name type="scientific">marine metagenome</name>
    <dbReference type="NCBI Taxonomy" id="408172"/>
    <lineage>
        <taxon>unclassified sequences</taxon>
        <taxon>metagenomes</taxon>
        <taxon>ecological metagenomes</taxon>
    </lineage>
</organism>
<evidence type="ECO:0000313" key="3">
    <source>
        <dbReference type="EMBL" id="SVD14122.1"/>
    </source>
</evidence>
<sequence>MNIEEIVEKIGVEKLAIAAANENLPPTKSTKPDSNEEHIRQSFIDALFNEIKDINSKIDNFKIMIKEKIETAKKSIEVGSKAAKNFSHAASTLKTQKLTDLEKLKRELKTKKNDLELFKNKHQLERSASYPPSQIYIGGVLAMLLLIESVFNGFVFSEAMPGGLVAGVSLAFLIAFINVIPAFMIGKFIYIQ</sequence>
<accession>A0A382SX16</accession>
<feature type="transmembrane region" description="Helical" evidence="2">
    <location>
        <begin position="135"/>
        <end position="156"/>
    </location>
</feature>
<proteinExistence type="predicted"/>
<dbReference type="AlphaFoldDB" id="A0A382SX16"/>
<keyword evidence="2" id="KW-1133">Transmembrane helix</keyword>
<keyword evidence="2" id="KW-0812">Transmembrane</keyword>
<dbReference type="EMBL" id="UINC01132052">
    <property type="protein sequence ID" value="SVD14122.1"/>
    <property type="molecule type" value="Genomic_DNA"/>
</dbReference>
<name>A0A382SX16_9ZZZZ</name>
<evidence type="ECO:0000256" key="2">
    <source>
        <dbReference type="SAM" id="Phobius"/>
    </source>
</evidence>
<evidence type="ECO:0000256" key="1">
    <source>
        <dbReference type="SAM" id="Coils"/>
    </source>
</evidence>
<keyword evidence="1" id="KW-0175">Coiled coil</keyword>
<reference evidence="3" key="1">
    <citation type="submission" date="2018-05" db="EMBL/GenBank/DDBJ databases">
        <authorList>
            <person name="Lanie J.A."/>
            <person name="Ng W.-L."/>
            <person name="Kazmierczak K.M."/>
            <person name="Andrzejewski T.M."/>
            <person name="Davidsen T.M."/>
            <person name="Wayne K.J."/>
            <person name="Tettelin H."/>
            <person name="Glass J.I."/>
            <person name="Rusch D."/>
            <person name="Podicherti R."/>
            <person name="Tsui H.-C.T."/>
            <person name="Winkler M.E."/>
        </authorList>
    </citation>
    <scope>NUCLEOTIDE SEQUENCE</scope>
</reference>
<protein>
    <submittedName>
        <fullName evidence="3">Uncharacterized protein</fullName>
    </submittedName>
</protein>
<feature type="coiled-coil region" evidence="1">
    <location>
        <begin position="94"/>
        <end position="121"/>
    </location>
</feature>
<gene>
    <name evidence="3" type="ORF">METZ01_LOCUS366976</name>
</gene>
<feature type="non-terminal residue" evidence="3">
    <location>
        <position position="192"/>
    </location>
</feature>
<keyword evidence="2" id="KW-0472">Membrane</keyword>